<dbReference type="STRING" id="929556.Solca_2179"/>
<dbReference type="eggNOG" id="COG1595">
    <property type="taxonomic scope" value="Bacteria"/>
</dbReference>
<dbReference type="InterPro" id="IPR014327">
    <property type="entry name" value="RNA_pol_sigma70_bacteroid"/>
</dbReference>
<keyword evidence="8" id="KW-1185">Reference proteome</keyword>
<dbReference type="InterPro" id="IPR014284">
    <property type="entry name" value="RNA_pol_sigma-70_dom"/>
</dbReference>
<dbReference type="InterPro" id="IPR007627">
    <property type="entry name" value="RNA_pol_sigma70_r2"/>
</dbReference>
<dbReference type="RefSeq" id="WP_014680457.1">
    <property type="nucleotide sequence ID" value="NC_017770.1"/>
</dbReference>
<evidence type="ECO:0000256" key="4">
    <source>
        <dbReference type="ARBA" id="ARBA00023163"/>
    </source>
</evidence>
<keyword evidence="3" id="KW-0731">Sigma factor</keyword>
<evidence type="ECO:0000313" key="7">
    <source>
        <dbReference type="EMBL" id="AFD07230.1"/>
    </source>
</evidence>
<dbReference type="Pfam" id="PF08281">
    <property type="entry name" value="Sigma70_r4_2"/>
    <property type="match status" value="1"/>
</dbReference>
<evidence type="ECO:0000259" key="6">
    <source>
        <dbReference type="Pfam" id="PF08281"/>
    </source>
</evidence>
<dbReference type="Gene3D" id="1.10.10.10">
    <property type="entry name" value="Winged helix-like DNA-binding domain superfamily/Winged helix DNA-binding domain"/>
    <property type="match status" value="1"/>
</dbReference>
<dbReference type="EMBL" id="CP003349">
    <property type="protein sequence ID" value="AFD07230.1"/>
    <property type="molecule type" value="Genomic_DNA"/>
</dbReference>
<sequence>MPFNKEKLFEKIFDQTHGKIYNFVLHLTNDSFRAEEITQNCFIKLWLNMDQLDHTKDPFPLLFVYAKNLFFDEVRKMKNEYQLLSEIKSKGEAVTNSTEEKFRLNELNSLINNAVEKLPEKRKVIYKLSREEGLNHNEIADKIGISPNTVKNQITDALKFIKDELSSTY</sequence>
<keyword evidence="2" id="KW-0805">Transcription regulation</keyword>
<evidence type="ECO:0000259" key="5">
    <source>
        <dbReference type="Pfam" id="PF04542"/>
    </source>
</evidence>
<protein>
    <submittedName>
        <fullName evidence="7">RNA polymerase sigma-70 factor, Bacteroides expansion family 1</fullName>
    </submittedName>
</protein>
<dbReference type="Gene3D" id="1.10.1740.10">
    <property type="match status" value="1"/>
</dbReference>
<accession>H8KUB8</accession>
<evidence type="ECO:0000256" key="2">
    <source>
        <dbReference type="ARBA" id="ARBA00023015"/>
    </source>
</evidence>
<feature type="domain" description="RNA polymerase sigma-70 region 2" evidence="5">
    <location>
        <begin position="13"/>
        <end position="76"/>
    </location>
</feature>
<dbReference type="InterPro" id="IPR039425">
    <property type="entry name" value="RNA_pol_sigma-70-like"/>
</dbReference>
<dbReference type="SUPFAM" id="SSF88946">
    <property type="entry name" value="Sigma2 domain of RNA polymerase sigma factors"/>
    <property type="match status" value="1"/>
</dbReference>
<evidence type="ECO:0000256" key="1">
    <source>
        <dbReference type="ARBA" id="ARBA00010641"/>
    </source>
</evidence>
<dbReference type="InterPro" id="IPR013325">
    <property type="entry name" value="RNA_pol_sigma_r2"/>
</dbReference>
<gene>
    <name evidence="7" type="ordered locus">Solca_2179</name>
</gene>
<dbReference type="OrthoDB" id="659577at2"/>
<dbReference type="NCBIfam" id="TIGR02937">
    <property type="entry name" value="sigma70-ECF"/>
    <property type="match status" value="1"/>
</dbReference>
<dbReference type="Proteomes" id="UP000007590">
    <property type="component" value="Chromosome"/>
</dbReference>
<dbReference type="NCBIfam" id="TIGR02985">
    <property type="entry name" value="Sig70_bacteroi1"/>
    <property type="match status" value="1"/>
</dbReference>
<reference evidence="7" key="1">
    <citation type="submission" date="2012-02" db="EMBL/GenBank/DDBJ databases">
        <title>The complete genome of Solitalea canadensis DSM 3403.</title>
        <authorList>
            <consortium name="US DOE Joint Genome Institute (JGI-PGF)"/>
            <person name="Lucas S."/>
            <person name="Copeland A."/>
            <person name="Lapidus A."/>
            <person name="Glavina del Rio T."/>
            <person name="Dalin E."/>
            <person name="Tice H."/>
            <person name="Bruce D."/>
            <person name="Goodwin L."/>
            <person name="Pitluck S."/>
            <person name="Peters L."/>
            <person name="Ovchinnikova G."/>
            <person name="Lu M."/>
            <person name="Kyrpides N."/>
            <person name="Mavromatis K."/>
            <person name="Ivanova N."/>
            <person name="Brettin T."/>
            <person name="Detter J.C."/>
            <person name="Han C."/>
            <person name="Larimer F."/>
            <person name="Land M."/>
            <person name="Hauser L."/>
            <person name="Markowitz V."/>
            <person name="Cheng J.-F."/>
            <person name="Hugenholtz P."/>
            <person name="Woyke T."/>
            <person name="Wu D."/>
            <person name="Spring S."/>
            <person name="Schroeder M."/>
            <person name="Kopitz M."/>
            <person name="Brambilla E."/>
            <person name="Klenk H.-P."/>
            <person name="Eisen J.A."/>
        </authorList>
    </citation>
    <scope>NUCLEOTIDE SEQUENCE</scope>
    <source>
        <strain evidence="7">DSM 3403</strain>
    </source>
</reference>
<dbReference type="AlphaFoldDB" id="H8KUB8"/>
<dbReference type="GO" id="GO:0016987">
    <property type="term" value="F:sigma factor activity"/>
    <property type="evidence" value="ECO:0007669"/>
    <property type="project" value="UniProtKB-KW"/>
</dbReference>
<dbReference type="GO" id="GO:0003677">
    <property type="term" value="F:DNA binding"/>
    <property type="evidence" value="ECO:0007669"/>
    <property type="project" value="InterPro"/>
</dbReference>
<dbReference type="InterPro" id="IPR013249">
    <property type="entry name" value="RNA_pol_sigma70_r4_t2"/>
</dbReference>
<keyword evidence="4" id="KW-0804">Transcription</keyword>
<dbReference type="PANTHER" id="PTHR43133">
    <property type="entry name" value="RNA POLYMERASE ECF-TYPE SIGMA FACTO"/>
    <property type="match status" value="1"/>
</dbReference>
<dbReference type="KEGG" id="scn:Solca_2179"/>
<comment type="similarity">
    <text evidence="1">Belongs to the sigma-70 factor family. ECF subfamily.</text>
</comment>
<dbReference type="Pfam" id="PF04542">
    <property type="entry name" value="Sigma70_r2"/>
    <property type="match status" value="1"/>
</dbReference>
<evidence type="ECO:0000256" key="3">
    <source>
        <dbReference type="ARBA" id="ARBA00023082"/>
    </source>
</evidence>
<name>H8KUB8_SOLCM</name>
<feature type="domain" description="RNA polymerase sigma factor 70 region 4 type 2" evidence="6">
    <location>
        <begin position="111"/>
        <end position="160"/>
    </location>
</feature>
<evidence type="ECO:0000313" key="8">
    <source>
        <dbReference type="Proteomes" id="UP000007590"/>
    </source>
</evidence>
<dbReference type="SUPFAM" id="SSF88659">
    <property type="entry name" value="Sigma3 and sigma4 domains of RNA polymerase sigma factors"/>
    <property type="match status" value="1"/>
</dbReference>
<dbReference type="HOGENOM" id="CLU_047691_4_1_10"/>
<organism evidence="7 8">
    <name type="scientific">Solitalea canadensis (strain ATCC 29591 / DSM 3403 / JCM 21819 / LMG 8368 / NBRC 15130 / NCIMB 12057 / USAM 9D)</name>
    <name type="common">Flexibacter canadensis</name>
    <dbReference type="NCBI Taxonomy" id="929556"/>
    <lineage>
        <taxon>Bacteria</taxon>
        <taxon>Pseudomonadati</taxon>
        <taxon>Bacteroidota</taxon>
        <taxon>Sphingobacteriia</taxon>
        <taxon>Sphingobacteriales</taxon>
        <taxon>Sphingobacteriaceae</taxon>
        <taxon>Solitalea</taxon>
    </lineage>
</organism>
<dbReference type="PANTHER" id="PTHR43133:SF46">
    <property type="entry name" value="RNA POLYMERASE SIGMA-70 FACTOR ECF SUBFAMILY"/>
    <property type="match status" value="1"/>
</dbReference>
<proteinExistence type="inferred from homology"/>
<dbReference type="InterPro" id="IPR036388">
    <property type="entry name" value="WH-like_DNA-bd_sf"/>
</dbReference>
<dbReference type="InterPro" id="IPR013324">
    <property type="entry name" value="RNA_pol_sigma_r3/r4-like"/>
</dbReference>
<dbReference type="GO" id="GO:0006352">
    <property type="term" value="P:DNA-templated transcription initiation"/>
    <property type="evidence" value="ECO:0007669"/>
    <property type="project" value="InterPro"/>
</dbReference>